<keyword evidence="2" id="KW-0328">Glycosyltransferase</keyword>
<dbReference type="GO" id="GO:0009103">
    <property type="term" value="P:lipopolysaccharide biosynthetic process"/>
    <property type="evidence" value="ECO:0007669"/>
    <property type="project" value="TreeGrafter"/>
</dbReference>
<name>T1BHI7_9ZZZZ</name>
<dbReference type="SUPFAM" id="SSF53756">
    <property type="entry name" value="UDP-Glycosyltransferase/glycogen phosphorylase"/>
    <property type="match status" value="1"/>
</dbReference>
<organism evidence="2">
    <name type="scientific">mine drainage metagenome</name>
    <dbReference type="NCBI Taxonomy" id="410659"/>
    <lineage>
        <taxon>unclassified sequences</taxon>
        <taxon>metagenomes</taxon>
        <taxon>ecological metagenomes</taxon>
    </lineage>
</organism>
<reference evidence="2" key="2">
    <citation type="journal article" date="2014" name="ISME J.">
        <title>Microbial stratification in low pH oxic and suboxic macroscopic growths along an acid mine drainage.</title>
        <authorList>
            <person name="Mendez-Garcia C."/>
            <person name="Mesa V."/>
            <person name="Sprenger R.R."/>
            <person name="Richter M."/>
            <person name="Diez M.S."/>
            <person name="Solano J."/>
            <person name="Bargiela R."/>
            <person name="Golyshina O.V."/>
            <person name="Manteca A."/>
            <person name="Ramos J.L."/>
            <person name="Gallego J.R."/>
            <person name="Llorente I."/>
            <person name="Martins Dos Santos V.A."/>
            <person name="Jensen O.N."/>
            <person name="Pelaez A.I."/>
            <person name="Sanchez J."/>
            <person name="Ferrer M."/>
        </authorList>
    </citation>
    <scope>NUCLEOTIDE SEQUENCE</scope>
</reference>
<keyword evidence="1 2" id="KW-0808">Transferase</keyword>
<feature type="non-terminal residue" evidence="2">
    <location>
        <position position="1"/>
    </location>
</feature>
<dbReference type="PANTHER" id="PTHR46401">
    <property type="entry name" value="GLYCOSYLTRANSFERASE WBBK-RELATED"/>
    <property type="match status" value="1"/>
</dbReference>
<dbReference type="PANTHER" id="PTHR46401:SF2">
    <property type="entry name" value="GLYCOSYLTRANSFERASE WBBK-RELATED"/>
    <property type="match status" value="1"/>
</dbReference>
<reference evidence="2" key="1">
    <citation type="submission" date="2013-08" db="EMBL/GenBank/DDBJ databases">
        <authorList>
            <person name="Mendez C."/>
            <person name="Richter M."/>
            <person name="Ferrer M."/>
            <person name="Sanchez J."/>
        </authorList>
    </citation>
    <scope>NUCLEOTIDE SEQUENCE</scope>
</reference>
<dbReference type="AlphaFoldDB" id="T1BHI7"/>
<evidence type="ECO:0000313" key="2">
    <source>
        <dbReference type="EMBL" id="EQD69112.1"/>
    </source>
</evidence>
<comment type="caution">
    <text evidence="2">The sequence shown here is derived from an EMBL/GenBank/DDBJ whole genome shotgun (WGS) entry which is preliminary data.</text>
</comment>
<evidence type="ECO:0000256" key="1">
    <source>
        <dbReference type="ARBA" id="ARBA00022679"/>
    </source>
</evidence>
<dbReference type="Pfam" id="PF13692">
    <property type="entry name" value="Glyco_trans_1_4"/>
    <property type="match status" value="1"/>
</dbReference>
<gene>
    <name evidence="2" type="ORF">B1B_05466</name>
</gene>
<sequence>SNKNYGLLERIASKLKEECRIVIAGGSYIRIPNTIPLARLPHDLYPLLFNACDVYLHTSTSEGFGWPLIEAMASDLPVVALGTAVSMEVLGGAGLFVGPEEGVEHWTDKIYNLLRDPLRSEVIDKERARRTVFDLEHARREYEAVYLSSFF</sequence>
<dbReference type="Gene3D" id="3.40.50.2000">
    <property type="entry name" value="Glycogen Phosphorylase B"/>
    <property type="match status" value="1"/>
</dbReference>
<protein>
    <submittedName>
        <fullName evidence="2">Mannosyltransferase</fullName>
    </submittedName>
</protein>
<accession>T1BHI7</accession>
<dbReference type="EMBL" id="AUZY01003465">
    <property type="protein sequence ID" value="EQD69112.1"/>
    <property type="molecule type" value="Genomic_DNA"/>
</dbReference>
<proteinExistence type="predicted"/>
<dbReference type="GO" id="GO:0016757">
    <property type="term" value="F:glycosyltransferase activity"/>
    <property type="evidence" value="ECO:0007669"/>
    <property type="project" value="UniProtKB-KW"/>
</dbReference>